<keyword evidence="5 8" id="KW-0812">Transmembrane</keyword>
<evidence type="ECO:0000256" key="7">
    <source>
        <dbReference type="ARBA" id="ARBA00023136"/>
    </source>
</evidence>
<dbReference type="Pfam" id="PF01697">
    <property type="entry name" value="Glyco_transf_92"/>
    <property type="match status" value="1"/>
</dbReference>
<dbReference type="Proteomes" id="UP001497497">
    <property type="component" value="Unassembled WGS sequence"/>
</dbReference>
<evidence type="ECO:0000256" key="3">
    <source>
        <dbReference type="ARBA" id="ARBA00022676"/>
    </source>
</evidence>
<gene>
    <name evidence="9" type="ORF">GSLYS_00020992001</name>
</gene>
<sequence length="552" mass="63001">MIGPSWIRRLVYRKLVSFLFLLYLSLILLFIINIDQKEITSRSQESMSVIFFSPTDQTAAGLGTMTNNRTDRLRGQFLRQFGLNKSSHRIPNAVSNSLELSKGGTLKFLEPTPLEEPEVYENSGGRGTGDFFGLGKETHLYSAFVDDRKEKAYIRIMTLNSQGAARTSGIYCHFNDPLFSSPRKAEKYQLCENHGKKFGGYIYSCHVPDTVEPGSIQSIDLTLTKYGPKIALPVFSTRPHEDRIHFLSSYPRVFKTNPYNVNNPFQVPYTPAGPQQISSTASTPFHVPLSFAICVSPLFGNISAFRLVEFIELSRILGAEHFYFYNHSLPDVVSDVLRVYADTGLVTVLPWRLPDVVAPRDVWYHGQLLANNDCLYRVMSRHDLVSFNDIDEYIVPHGNSTTWRQAFSDLLKNDICGFSFQSAFFHQGPDHPRDAQLLTTAVTARSRRFSQVRTKVMLCPWRVFEVGIHHISKQNREEWQTVKIDPSDVYLHHYRKCSSDYGMVCDRWDRDTTITDRYSTQLTASFDASVQDLYKKGILTNVTKNFHLMDGV</sequence>
<evidence type="ECO:0000256" key="2">
    <source>
        <dbReference type="ARBA" id="ARBA00007647"/>
    </source>
</evidence>
<proteinExistence type="inferred from homology"/>
<dbReference type="GO" id="GO:0016757">
    <property type="term" value="F:glycosyltransferase activity"/>
    <property type="evidence" value="ECO:0007669"/>
    <property type="project" value="UniProtKB-UniRule"/>
</dbReference>
<dbReference type="PANTHER" id="PTHR21461">
    <property type="entry name" value="GLYCOSYLTRANSFERASE FAMILY 92 PROTEIN"/>
    <property type="match status" value="1"/>
</dbReference>
<keyword evidence="6 8" id="KW-1133">Transmembrane helix</keyword>
<evidence type="ECO:0000256" key="4">
    <source>
        <dbReference type="ARBA" id="ARBA00022679"/>
    </source>
</evidence>
<dbReference type="EC" id="2.4.1.-" evidence="8"/>
<dbReference type="GO" id="GO:0016020">
    <property type="term" value="C:membrane"/>
    <property type="evidence" value="ECO:0007669"/>
    <property type="project" value="UniProtKB-SubCell"/>
</dbReference>
<keyword evidence="7 8" id="KW-0472">Membrane</keyword>
<protein>
    <recommendedName>
        <fullName evidence="8">Glycosyltransferase family 92 protein</fullName>
        <ecNumber evidence="8">2.4.1.-</ecNumber>
    </recommendedName>
</protein>
<comment type="caution">
    <text evidence="9">The sequence shown here is derived from an EMBL/GenBank/DDBJ whole genome shotgun (WGS) entry which is preliminary data.</text>
</comment>
<dbReference type="InterPro" id="IPR008166">
    <property type="entry name" value="Glyco_transf_92"/>
</dbReference>
<evidence type="ECO:0000256" key="6">
    <source>
        <dbReference type="ARBA" id="ARBA00022989"/>
    </source>
</evidence>
<keyword evidence="3 8" id="KW-0328">Glycosyltransferase</keyword>
<accession>A0AAV2IMJ7</accession>
<comment type="similarity">
    <text evidence="2 8">Belongs to the glycosyltransferase 92 family.</text>
</comment>
<dbReference type="GO" id="GO:0005737">
    <property type="term" value="C:cytoplasm"/>
    <property type="evidence" value="ECO:0007669"/>
    <property type="project" value="TreeGrafter"/>
</dbReference>
<evidence type="ECO:0000256" key="8">
    <source>
        <dbReference type="RuleBase" id="RU366017"/>
    </source>
</evidence>
<organism evidence="9 10">
    <name type="scientific">Lymnaea stagnalis</name>
    <name type="common">Great pond snail</name>
    <name type="synonym">Helix stagnalis</name>
    <dbReference type="NCBI Taxonomy" id="6523"/>
    <lineage>
        <taxon>Eukaryota</taxon>
        <taxon>Metazoa</taxon>
        <taxon>Spiralia</taxon>
        <taxon>Lophotrochozoa</taxon>
        <taxon>Mollusca</taxon>
        <taxon>Gastropoda</taxon>
        <taxon>Heterobranchia</taxon>
        <taxon>Euthyneura</taxon>
        <taxon>Panpulmonata</taxon>
        <taxon>Hygrophila</taxon>
        <taxon>Lymnaeoidea</taxon>
        <taxon>Lymnaeidae</taxon>
        <taxon>Lymnaea</taxon>
    </lineage>
</organism>
<evidence type="ECO:0000256" key="1">
    <source>
        <dbReference type="ARBA" id="ARBA00004167"/>
    </source>
</evidence>
<comment type="subcellular location">
    <subcellularLocation>
        <location evidence="1">Membrane</location>
        <topology evidence="1">Single-pass membrane protein</topology>
    </subcellularLocation>
</comment>
<evidence type="ECO:0000256" key="5">
    <source>
        <dbReference type="ARBA" id="ARBA00022692"/>
    </source>
</evidence>
<evidence type="ECO:0000313" key="10">
    <source>
        <dbReference type="Proteomes" id="UP001497497"/>
    </source>
</evidence>
<keyword evidence="10" id="KW-1185">Reference proteome</keyword>
<reference evidence="9 10" key="1">
    <citation type="submission" date="2024-04" db="EMBL/GenBank/DDBJ databases">
        <authorList>
            <consortium name="Genoscope - CEA"/>
            <person name="William W."/>
        </authorList>
    </citation>
    <scope>NUCLEOTIDE SEQUENCE [LARGE SCALE GENOMIC DNA]</scope>
</reference>
<evidence type="ECO:0000313" key="9">
    <source>
        <dbReference type="EMBL" id="CAL1547675.1"/>
    </source>
</evidence>
<dbReference type="EMBL" id="CAXITT010001038">
    <property type="protein sequence ID" value="CAL1547675.1"/>
    <property type="molecule type" value="Genomic_DNA"/>
</dbReference>
<name>A0AAV2IMJ7_LYMST</name>
<feature type="transmembrane region" description="Helical" evidence="8">
    <location>
        <begin position="12"/>
        <end position="32"/>
    </location>
</feature>
<dbReference type="AlphaFoldDB" id="A0AAV2IMJ7"/>
<keyword evidence="4 8" id="KW-0808">Transferase</keyword>
<dbReference type="PANTHER" id="PTHR21461:SF69">
    <property type="entry name" value="GLYCOSYLTRANSFERASE FAMILY 92 PROTEIN"/>
    <property type="match status" value="1"/>
</dbReference>